<dbReference type="EMBL" id="LRDC01000031">
    <property type="protein sequence ID" value="KVX00893.1"/>
    <property type="molecule type" value="Genomic_DNA"/>
</dbReference>
<dbReference type="SFLD" id="SFLDS00003">
    <property type="entry name" value="Haloacid_Dehalogenase"/>
    <property type="match status" value="1"/>
</dbReference>
<dbReference type="PANTHER" id="PTHR43885">
    <property type="entry name" value="HALOACID DEHALOGENASE-LIKE HYDROLASE"/>
    <property type="match status" value="1"/>
</dbReference>
<dbReference type="Pfam" id="PF13419">
    <property type="entry name" value="HAD_2"/>
    <property type="match status" value="1"/>
</dbReference>
<dbReference type="RefSeq" id="WP_059746633.1">
    <property type="nucleotide sequence ID" value="NZ_JBOZOX010000016.1"/>
</dbReference>
<dbReference type="NCBIfam" id="TIGR01549">
    <property type="entry name" value="HAD-SF-IA-v1"/>
    <property type="match status" value="1"/>
</dbReference>
<dbReference type="InterPro" id="IPR023214">
    <property type="entry name" value="HAD_sf"/>
</dbReference>
<dbReference type="InterPro" id="IPR006439">
    <property type="entry name" value="HAD-SF_hydro_IA"/>
</dbReference>
<dbReference type="SUPFAM" id="SSF56784">
    <property type="entry name" value="HAD-like"/>
    <property type="match status" value="1"/>
</dbReference>
<dbReference type="Proteomes" id="UP000055702">
    <property type="component" value="Unassembled WGS sequence"/>
</dbReference>
<reference evidence="1 2" key="1">
    <citation type="submission" date="2016-01" db="EMBL/GenBank/DDBJ databases">
        <title>Draft genome of the antarctic isolate Shewanella frigidimarina Ag06-30.</title>
        <authorList>
            <person name="Parmeciano Di Noto G."/>
            <person name="Vazquez S."/>
            <person name="Mac Cormack W."/>
            <person name="Iriarte A."/>
            <person name="Quiroga C."/>
        </authorList>
    </citation>
    <scope>NUCLEOTIDE SEQUENCE [LARGE SCALE GENOMIC DNA]</scope>
    <source>
        <strain evidence="1 2">Ag06-30</strain>
    </source>
</reference>
<dbReference type="AlphaFoldDB" id="A0A125BE71"/>
<name>A0A125BE71_SHEFR</name>
<dbReference type="InterPro" id="IPR041492">
    <property type="entry name" value="HAD_2"/>
</dbReference>
<dbReference type="NCBIfam" id="TIGR01509">
    <property type="entry name" value="HAD-SF-IA-v3"/>
    <property type="match status" value="1"/>
</dbReference>
<comment type="caution">
    <text evidence="1">The sequence shown here is derived from an EMBL/GenBank/DDBJ whole genome shotgun (WGS) entry which is preliminary data.</text>
</comment>
<protein>
    <submittedName>
        <fullName evidence="1">Phosphatase</fullName>
    </submittedName>
</protein>
<sequence length="201" mass="22186">MNLPIHIKGIIFDLDGTLVESSLDFDLIRQQIGCPNGVDLLKYVDELSCKATQANANKIILEHEYQDAMSAKPIKGMTELINAIEAAKLPTAIVTRNSLAASAMKVTQNNIAIDHVLTREHFPAKPAPDALLAIATQWQIHPQHIIYVGDYLYDIQAANNAGMIACLINHGIERDYQHLADIVIEELSQLQQLLINNSPSD</sequence>
<proteinExistence type="predicted"/>
<dbReference type="SFLD" id="SFLDG01129">
    <property type="entry name" value="C1.5:_HAD__Beta-PGM__Phosphata"/>
    <property type="match status" value="1"/>
</dbReference>
<dbReference type="CDD" id="cd07505">
    <property type="entry name" value="HAD_BPGM-like"/>
    <property type="match status" value="1"/>
</dbReference>
<dbReference type="InterPro" id="IPR036412">
    <property type="entry name" value="HAD-like_sf"/>
</dbReference>
<evidence type="ECO:0000313" key="2">
    <source>
        <dbReference type="Proteomes" id="UP000055702"/>
    </source>
</evidence>
<dbReference type="PANTHER" id="PTHR43885:SF1">
    <property type="entry name" value="SUPERFAMILY HYDROLASE, PUTATIVE (AFU_ORTHOLOGUE AFUA_4G13290)-RELATED"/>
    <property type="match status" value="1"/>
</dbReference>
<gene>
    <name evidence="1" type="ORF">AWJ07_19110</name>
</gene>
<dbReference type="Gene3D" id="1.10.260.80">
    <property type="match status" value="1"/>
</dbReference>
<accession>A0A125BE71</accession>
<organism evidence="1">
    <name type="scientific">Shewanella frigidimarina</name>
    <dbReference type="NCBI Taxonomy" id="56812"/>
    <lineage>
        <taxon>Bacteria</taxon>
        <taxon>Pseudomonadati</taxon>
        <taxon>Pseudomonadota</taxon>
        <taxon>Gammaproteobacteria</taxon>
        <taxon>Alteromonadales</taxon>
        <taxon>Shewanellaceae</taxon>
        <taxon>Shewanella</taxon>
    </lineage>
</organism>
<evidence type="ECO:0000313" key="1">
    <source>
        <dbReference type="EMBL" id="KVX00893.1"/>
    </source>
</evidence>
<dbReference type="Gene3D" id="3.40.50.1000">
    <property type="entry name" value="HAD superfamily/HAD-like"/>
    <property type="match status" value="1"/>
</dbReference>